<dbReference type="Proteomes" id="UP001166293">
    <property type="component" value="Unassembled WGS sequence"/>
</dbReference>
<comment type="subcellular location">
    <subcellularLocation>
        <location evidence="1">Cell membrane</location>
        <topology evidence="1">Multi-pass membrane protein</topology>
    </subcellularLocation>
</comment>
<comment type="caution">
    <text evidence="7">The sequence shown here is derived from an EMBL/GenBank/DDBJ whole genome shotgun (WGS) entry which is preliminary data.</text>
</comment>
<proteinExistence type="predicted"/>
<keyword evidence="5 6" id="KW-0472">Membrane</keyword>
<keyword evidence="8" id="KW-1185">Reference proteome</keyword>
<dbReference type="Pfam" id="PF01810">
    <property type="entry name" value="LysE"/>
    <property type="match status" value="1"/>
</dbReference>
<evidence type="ECO:0000313" key="8">
    <source>
        <dbReference type="Proteomes" id="UP001166293"/>
    </source>
</evidence>
<accession>A0ABS6N3Z3</accession>
<gene>
    <name evidence="7" type="ORF">KUH32_03100</name>
</gene>
<evidence type="ECO:0000256" key="6">
    <source>
        <dbReference type="SAM" id="Phobius"/>
    </source>
</evidence>
<sequence length="209" mass="21612">MLAEWLPNLLAGWGIQLLGVLSPGPGVALILTVATTRGRGPAITTCLGIGTGAVCLAFAAIIGLGALVAQLAWAMTAVKLAGAAYLTWLAWKAFGRAVAPPPPPAAAFRQPATRGVALAGLAMQLTNPKAILYWLAAVAVANFAAAPWPVIALFLLGAFLNSFLGHGAWAVALSSRAFTALYARGRRWIEATLGGFFAFTAFKLATTRI</sequence>
<protein>
    <submittedName>
        <fullName evidence="7">LysE family translocator</fullName>
    </submittedName>
</protein>
<keyword evidence="4 6" id="KW-1133">Transmembrane helix</keyword>
<evidence type="ECO:0000256" key="5">
    <source>
        <dbReference type="ARBA" id="ARBA00023136"/>
    </source>
</evidence>
<feature type="transmembrane region" description="Helical" evidence="6">
    <location>
        <begin position="131"/>
        <end position="157"/>
    </location>
</feature>
<feature type="transmembrane region" description="Helical" evidence="6">
    <location>
        <begin position="163"/>
        <end position="183"/>
    </location>
</feature>
<dbReference type="InterPro" id="IPR001123">
    <property type="entry name" value="LeuE-type"/>
</dbReference>
<dbReference type="PANTHER" id="PTHR30086">
    <property type="entry name" value="ARGININE EXPORTER PROTEIN ARGO"/>
    <property type="match status" value="1"/>
</dbReference>
<keyword evidence="3 6" id="KW-0812">Transmembrane</keyword>
<evidence type="ECO:0000313" key="7">
    <source>
        <dbReference type="EMBL" id="MBV2358748.1"/>
    </source>
</evidence>
<dbReference type="PANTHER" id="PTHR30086:SF20">
    <property type="entry name" value="ARGININE EXPORTER PROTEIN ARGO-RELATED"/>
    <property type="match status" value="1"/>
</dbReference>
<reference evidence="7" key="1">
    <citation type="submission" date="2021-06" db="EMBL/GenBank/DDBJ databases">
        <title>Thalassococcus sp. CAU 1522 isolated from sea sand, Republic of Korea.</title>
        <authorList>
            <person name="Kim W."/>
        </authorList>
    </citation>
    <scope>NUCLEOTIDE SEQUENCE</scope>
    <source>
        <strain evidence="7">CAU 1522</strain>
    </source>
</reference>
<name>A0ABS6N3Z3_9RHOB</name>
<keyword evidence="2" id="KW-1003">Cell membrane</keyword>
<evidence type="ECO:0000256" key="2">
    <source>
        <dbReference type="ARBA" id="ARBA00022475"/>
    </source>
</evidence>
<evidence type="ECO:0000256" key="3">
    <source>
        <dbReference type="ARBA" id="ARBA00022692"/>
    </source>
</evidence>
<dbReference type="EMBL" id="JAHRWL010000001">
    <property type="protein sequence ID" value="MBV2358748.1"/>
    <property type="molecule type" value="Genomic_DNA"/>
</dbReference>
<feature type="transmembrane region" description="Helical" evidence="6">
    <location>
        <begin position="46"/>
        <end position="65"/>
    </location>
</feature>
<feature type="transmembrane region" description="Helical" evidence="6">
    <location>
        <begin position="71"/>
        <end position="91"/>
    </location>
</feature>
<dbReference type="RefSeq" id="WP_217776599.1">
    <property type="nucleotide sequence ID" value="NZ_JAHRWL010000001.1"/>
</dbReference>
<evidence type="ECO:0000256" key="4">
    <source>
        <dbReference type="ARBA" id="ARBA00022989"/>
    </source>
</evidence>
<evidence type="ECO:0000256" key="1">
    <source>
        <dbReference type="ARBA" id="ARBA00004651"/>
    </source>
</evidence>
<feature type="transmembrane region" description="Helical" evidence="6">
    <location>
        <begin position="12"/>
        <end position="34"/>
    </location>
</feature>
<organism evidence="7 8">
    <name type="scientific">Thalassococcus arenae</name>
    <dbReference type="NCBI Taxonomy" id="2851652"/>
    <lineage>
        <taxon>Bacteria</taxon>
        <taxon>Pseudomonadati</taxon>
        <taxon>Pseudomonadota</taxon>
        <taxon>Alphaproteobacteria</taxon>
        <taxon>Rhodobacterales</taxon>
        <taxon>Roseobacteraceae</taxon>
        <taxon>Thalassococcus</taxon>
    </lineage>
</organism>